<reference evidence="1" key="1">
    <citation type="journal article" date="2014" name="Front. Microbiol.">
        <title>High frequency of phylogenetically diverse reductive dehalogenase-homologous genes in deep subseafloor sedimentary metagenomes.</title>
        <authorList>
            <person name="Kawai M."/>
            <person name="Futagami T."/>
            <person name="Toyoda A."/>
            <person name="Takaki Y."/>
            <person name="Nishi S."/>
            <person name="Hori S."/>
            <person name="Arai W."/>
            <person name="Tsubouchi T."/>
            <person name="Morono Y."/>
            <person name="Uchiyama I."/>
            <person name="Ito T."/>
            <person name="Fujiyama A."/>
            <person name="Inagaki F."/>
            <person name="Takami H."/>
        </authorList>
    </citation>
    <scope>NUCLEOTIDE SEQUENCE</scope>
    <source>
        <strain evidence="1">Expedition CK06-06</strain>
    </source>
</reference>
<organism evidence="1">
    <name type="scientific">marine sediment metagenome</name>
    <dbReference type="NCBI Taxonomy" id="412755"/>
    <lineage>
        <taxon>unclassified sequences</taxon>
        <taxon>metagenomes</taxon>
        <taxon>ecological metagenomes</taxon>
    </lineage>
</organism>
<gene>
    <name evidence="1" type="ORF">S01H1_60021</name>
</gene>
<comment type="caution">
    <text evidence="1">The sequence shown here is derived from an EMBL/GenBank/DDBJ whole genome shotgun (WGS) entry which is preliminary data.</text>
</comment>
<feature type="non-terminal residue" evidence="1">
    <location>
        <position position="255"/>
    </location>
</feature>
<proteinExistence type="predicted"/>
<protein>
    <submittedName>
        <fullName evidence="1">Uncharacterized protein</fullName>
    </submittedName>
</protein>
<dbReference type="AlphaFoldDB" id="X0W1W7"/>
<feature type="non-terminal residue" evidence="1">
    <location>
        <position position="1"/>
    </location>
</feature>
<dbReference type="EMBL" id="BARS01039298">
    <property type="protein sequence ID" value="GAG17327.1"/>
    <property type="molecule type" value="Genomic_DNA"/>
</dbReference>
<evidence type="ECO:0000313" key="1">
    <source>
        <dbReference type="EMBL" id="GAG17327.1"/>
    </source>
</evidence>
<name>X0W1W7_9ZZZZ</name>
<accession>X0W1W7</accession>
<sequence>AIIGLVTVLIIAGLNPLFVNSNKKEIVKTSVSGRTGSLKVVGNGGLIFILPADPVYEYDDISITVIKPNHEAADGAIVHFNGGNGHQTDSAGHVSIRANVDVPGDEDFREYSIFASWYDNTADDTLTGYTDIDIYNRYLVIYSTHTSSTNPIDEAKRFEVGIKDQHGQPVAAYITFEGDTKWSTIAGFYAPHLSSKQYDLYDIVDFPASASKKKYKSASSTIYVRNVNCAPNTPSKLSGPKSGALGYSYTYTAKA</sequence>